<evidence type="ECO:0000256" key="1">
    <source>
        <dbReference type="SAM" id="MobiDB-lite"/>
    </source>
</evidence>
<comment type="caution">
    <text evidence="2">The sequence shown here is derived from an EMBL/GenBank/DDBJ whole genome shotgun (WGS) entry which is preliminary data.</text>
</comment>
<dbReference type="AlphaFoldDB" id="A0A318RMF7"/>
<evidence type="ECO:0000313" key="3">
    <source>
        <dbReference type="Proteomes" id="UP000247591"/>
    </source>
</evidence>
<keyword evidence="3" id="KW-1185">Reference proteome</keyword>
<feature type="region of interest" description="Disordered" evidence="1">
    <location>
        <begin position="1"/>
        <end position="26"/>
    </location>
</feature>
<accession>A0A318RMF7</accession>
<dbReference type="EMBL" id="QJSP01000010">
    <property type="protein sequence ID" value="PYE15573.1"/>
    <property type="molecule type" value="Genomic_DNA"/>
</dbReference>
<evidence type="ECO:0000313" key="2">
    <source>
        <dbReference type="EMBL" id="PYE15573.1"/>
    </source>
</evidence>
<gene>
    <name evidence="2" type="ORF">DFR67_110239</name>
</gene>
<feature type="compositionally biased region" description="Basic and acidic residues" evidence="1">
    <location>
        <begin position="15"/>
        <end position="26"/>
    </location>
</feature>
<proteinExistence type="predicted"/>
<name>A0A318RMF7_WILLI</name>
<protein>
    <submittedName>
        <fullName evidence="2">Uncharacterized protein</fullName>
    </submittedName>
</protein>
<reference evidence="2 3" key="1">
    <citation type="submission" date="2018-06" db="EMBL/GenBank/DDBJ databases">
        <title>Genomic Encyclopedia of Type Strains, Phase IV (KMG-IV): sequencing the most valuable type-strain genomes for metagenomic binning, comparative biology and taxonomic classification.</title>
        <authorList>
            <person name="Goeker M."/>
        </authorList>
    </citation>
    <scope>NUCLEOTIDE SEQUENCE [LARGE SCALE GENOMIC DNA]</scope>
    <source>
        <strain evidence="2 3">DSM 45521</strain>
    </source>
</reference>
<dbReference type="Proteomes" id="UP000247591">
    <property type="component" value="Unassembled WGS sequence"/>
</dbReference>
<sequence>MSCTIEPAAQMPVEPQKRYSSDEERDTKCALECLPVAVTAQA</sequence>
<organism evidence="2 3">
    <name type="scientific">Williamsia limnetica</name>
    <dbReference type="NCBI Taxonomy" id="882452"/>
    <lineage>
        <taxon>Bacteria</taxon>
        <taxon>Bacillati</taxon>
        <taxon>Actinomycetota</taxon>
        <taxon>Actinomycetes</taxon>
        <taxon>Mycobacteriales</taxon>
        <taxon>Nocardiaceae</taxon>
        <taxon>Williamsia</taxon>
    </lineage>
</organism>